<dbReference type="FunFam" id="1.10.287.20:FF:000004">
    <property type="entry name" value="Cytochrome b-c1 complex subunit 6"/>
    <property type="match status" value="1"/>
</dbReference>
<dbReference type="InterPro" id="IPR023184">
    <property type="entry name" value="Ubol_cytC_Rdtase_hinge_dom"/>
</dbReference>
<dbReference type="EMBL" id="BT127204">
    <property type="protein sequence ID" value="AEE62166.1"/>
    <property type="molecule type" value="mRNA"/>
</dbReference>
<protein>
    <recommendedName>
        <fullName evidence="9">Cytochrome b-c1 complex subunit 6</fullName>
    </recommendedName>
</protein>
<dbReference type="RefSeq" id="XP_019769375.2">
    <property type="nucleotide sequence ID" value="XM_019913816.2"/>
</dbReference>
<evidence type="ECO:0000256" key="4">
    <source>
        <dbReference type="ARBA" id="ARBA00022660"/>
    </source>
</evidence>
<dbReference type="HOGENOM" id="CLU_115913_3_0_1"/>
<evidence type="ECO:0000256" key="1">
    <source>
        <dbReference type="ARBA" id="ARBA00004137"/>
    </source>
</evidence>
<dbReference type="AlphaFoldDB" id="J3JVD7"/>
<feature type="disulfide bond" evidence="10">
    <location>
        <begin position="50"/>
        <end position="64"/>
    </location>
</feature>
<dbReference type="GO" id="GO:0006122">
    <property type="term" value="P:mitochondrial electron transport, ubiquinol to cytochrome c"/>
    <property type="evidence" value="ECO:0007669"/>
    <property type="project" value="InterPro"/>
</dbReference>
<dbReference type="GO" id="GO:0005743">
    <property type="term" value="C:mitochondrial inner membrane"/>
    <property type="evidence" value="ECO:0007669"/>
    <property type="project" value="UniProtKB-SubCell"/>
</dbReference>
<evidence type="ECO:0000256" key="8">
    <source>
        <dbReference type="ARBA" id="ARBA00023136"/>
    </source>
</evidence>
<keyword evidence="10" id="KW-1015">Disulfide bond</keyword>
<evidence type="ECO:0000256" key="6">
    <source>
        <dbReference type="ARBA" id="ARBA00022982"/>
    </source>
</evidence>
<keyword evidence="7 9" id="KW-0496">Mitochondrion</keyword>
<dbReference type="PANTHER" id="PTHR15336:SF0">
    <property type="entry name" value="CYTOCHROME B-C1 COMPLEX SUBUNIT 6, MITOCHONDRIAL"/>
    <property type="match status" value="1"/>
</dbReference>
<dbReference type="PANTHER" id="PTHR15336">
    <property type="entry name" value="UBIQUINOL-CYTOCHROME C REDUCTASE COMPLEX 7.8 KDA PROTEIN"/>
    <property type="match status" value="1"/>
</dbReference>
<dbReference type="PIRSF" id="PIRSF000019">
    <property type="entry name" value="Bc1_11K"/>
    <property type="match status" value="1"/>
</dbReference>
<feature type="domain" description="Ubiquinol-cytochrome C reductase hinge" evidence="11">
    <location>
        <begin position="25"/>
        <end position="88"/>
    </location>
</feature>
<evidence type="ECO:0000313" key="12">
    <source>
        <dbReference type="EMBL" id="AEE62166.1"/>
    </source>
</evidence>
<keyword evidence="4 9" id="KW-0679">Respiratory chain</keyword>
<dbReference type="SUPFAM" id="SSF81531">
    <property type="entry name" value="Non-heme 11 kDa protein of cytochrome bc1 complex (Ubiquinol-cytochrome c reductase)"/>
    <property type="match status" value="1"/>
</dbReference>
<evidence type="ECO:0000256" key="5">
    <source>
        <dbReference type="ARBA" id="ARBA00022792"/>
    </source>
</evidence>
<dbReference type="InterPro" id="IPR036811">
    <property type="entry name" value="Ubol_cytC_Rdtase_hinge_dom_sf"/>
</dbReference>
<evidence type="ECO:0000256" key="10">
    <source>
        <dbReference type="PIRSR" id="PIRSR000019-1"/>
    </source>
</evidence>
<keyword evidence="8 9" id="KW-0472">Membrane</keyword>
<keyword evidence="6 9" id="KW-0249">Electron transport</keyword>
<dbReference type="InterPro" id="IPR003422">
    <property type="entry name" value="Cyt_b-c1_6"/>
</dbReference>
<name>J3JVD7_DENPD</name>
<reference evidence="12" key="1">
    <citation type="journal article" date="2012" name="Insect Biochem. Mol. Biol.">
        <title>Transcriptome and full-length cDNA resources for the mountain pine beetle, Dendroctonus ponderosae Hopkins, a major insect pest of pine forests.</title>
        <authorList>
            <person name="Keeling C.I."/>
            <person name="Henderson H."/>
            <person name="Li M."/>
            <person name="Yuen M."/>
            <person name="Clark E.L."/>
            <person name="Fraser J.D."/>
            <person name="Huber D.P."/>
            <person name="Liao N.Y."/>
            <person name="Roderick Docking T."/>
            <person name="Birol I."/>
            <person name="Chan S.K."/>
            <person name="Taylor G.A."/>
            <person name="Palmquist D."/>
            <person name="Jones S.J."/>
            <person name="Bohlmann J."/>
        </authorList>
    </citation>
    <scope>NUCLEOTIDE SEQUENCE</scope>
    <source>
        <tissue evidence="12">Pupae</tissue>
    </source>
</reference>
<keyword evidence="3 9" id="KW-0813">Transport</keyword>
<feature type="disulfide bond" evidence="10">
    <location>
        <begin position="34"/>
        <end position="78"/>
    </location>
</feature>
<evidence type="ECO:0000256" key="9">
    <source>
        <dbReference type="PIRNR" id="PIRNR000019"/>
    </source>
</evidence>
<organism evidence="12">
    <name type="scientific">Dendroctonus ponderosae</name>
    <name type="common">Mountain pine beetle</name>
    <dbReference type="NCBI Taxonomy" id="77166"/>
    <lineage>
        <taxon>Eukaryota</taxon>
        <taxon>Metazoa</taxon>
        <taxon>Ecdysozoa</taxon>
        <taxon>Arthropoda</taxon>
        <taxon>Hexapoda</taxon>
        <taxon>Insecta</taxon>
        <taxon>Pterygota</taxon>
        <taxon>Neoptera</taxon>
        <taxon>Endopterygota</taxon>
        <taxon>Coleoptera</taxon>
        <taxon>Polyphaga</taxon>
        <taxon>Cucujiformia</taxon>
        <taxon>Curculionidae</taxon>
        <taxon>Scolytinae</taxon>
        <taxon>Dendroctonus</taxon>
    </lineage>
</organism>
<evidence type="ECO:0000256" key="2">
    <source>
        <dbReference type="ARBA" id="ARBA00006498"/>
    </source>
</evidence>
<accession>J3JVD7</accession>
<comment type="similarity">
    <text evidence="2 9">Belongs to the UQCRH/QCR6 family.</text>
</comment>
<comment type="function">
    <text evidence="9">Component of the ubiquinol-cytochrome c oxidoreductase, a multisubunit transmembrane complex that is part of the mitochondrial electron transport chain which drives oxidative phosphorylation.</text>
</comment>
<dbReference type="CTD" id="5740185"/>
<evidence type="ECO:0000256" key="7">
    <source>
        <dbReference type="ARBA" id="ARBA00023128"/>
    </source>
</evidence>
<keyword evidence="5 9" id="KW-0999">Mitochondrion inner membrane</keyword>
<comment type="subcellular location">
    <subcellularLocation>
        <location evidence="1">Mitochondrion inner membrane</location>
        <topology evidence="1">Peripheral membrane protein</topology>
        <orientation evidence="1">Intermembrane side</orientation>
    </subcellularLocation>
</comment>
<dbReference type="OrthoDB" id="405848at2759"/>
<dbReference type="Gene3D" id="1.10.287.20">
    <property type="entry name" value="Ubiquinol-cytochrome C reductase hinge domain"/>
    <property type="match status" value="1"/>
</dbReference>
<proteinExistence type="evidence at transcript level"/>
<dbReference type="GeneID" id="109543891"/>
<dbReference type="KEGG" id="dpa:109543891"/>
<dbReference type="Pfam" id="PF02320">
    <property type="entry name" value="UCR_hinge"/>
    <property type="match status" value="1"/>
</dbReference>
<evidence type="ECO:0000256" key="3">
    <source>
        <dbReference type="ARBA" id="ARBA00022448"/>
    </source>
</evidence>
<evidence type="ECO:0000259" key="11">
    <source>
        <dbReference type="Pfam" id="PF02320"/>
    </source>
</evidence>
<sequence length="88" mass="10235">MFFDRFLPKLITVKAEEDEEGELVDPQQVLRDQCMDTSHCKSLAEKYQACNDRVRSRKQTAETCVEELFDLLHAVDHCVTADLFNKLK</sequence>